<organism evidence="3 4">
    <name type="scientific">Coprinellus micaceus</name>
    <name type="common">Glistening ink-cap mushroom</name>
    <name type="synonym">Coprinus micaceus</name>
    <dbReference type="NCBI Taxonomy" id="71717"/>
    <lineage>
        <taxon>Eukaryota</taxon>
        <taxon>Fungi</taxon>
        <taxon>Dikarya</taxon>
        <taxon>Basidiomycota</taxon>
        <taxon>Agaricomycotina</taxon>
        <taxon>Agaricomycetes</taxon>
        <taxon>Agaricomycetidae</taxon>
        <taxon>Agaricales</taxon>
        <taxon>Agaricineae</taxon>
        <taxon>Psathyrellaceae</taxon>
        <taxon>Coprinellus</taxon>
    </lineage>
</organism>
<dbReference type="Gene3D" id="1.20.1280.50">
    <property type="match status" value="1"/>
</dbReference>
<name>A0A4Y7SKZ2_COPMI</name>
<accession>A0A4Y7SKZ2</accession>
<dbReference type="InterPro" id="IPR001810">
    <property type="entry name" value="F-box_dom"/>
</dbReference>
<dbReference type="STRING" id="71717.A0A4Y7SKZ2"/>
<dbReference type="InterPro" id="IPR036047">
    <property type="entry name" value="F-box-like_dom_sf"/>
</dbReference>
<dbReference type="SUPFAM" id="SSF81383">
    <property type="entry name" value="F-box domain"/>
    <property type="match status" value="1"/>
</dbReference>
<evidence type="ECO:0000313" key="4">
    <source>
        <dbReference type="Proteomes" id="UP000298030"/>
    </source>
</evidence>
<feature type="region of interest" description="Disordered" evidence="1">
    <location>
        <begin position="955"/>
        <end position="1005"/>
    </location>
</feature>
<dbReference type="InterPro" id="IPR011047">
    <property type="entry name" value="Quinoprotein_ADH-like_sf"/>
</dbReference>
<dbReference type="PROSITE" id="PS50181">
    <property type="entry name" value="FBOX"/>
    <property type="match status" value="1"/>
</dbReference>
<evidence type="ECO:0000313" key="3">
    <source>
        <dbReference type="EMBL" id="TEB22530.1"/>
    </source>
</evidence>
<proteinExistence type="predicted"/>
<dbReference type="OrthoDB" id="550575at2759"/>
<feature type="region of interest" description="Disordered" evidence="1">
    <location>
        <begin position="612"/>
        <end position="634"/>
    </location>
</feature>
<feature type="region of interest" description="Disordered" evidence="1">
    <location>
        <begin position="541"/>
        <end position="562"/>
    </location>
</feature>
<sequence length="1242" mass="140373">MSSTLTFTAASTMNLLASRISISSLPTELWIQVFSYLPVPSLVVVSCVSKGFHAFFNDPQNGTPIWRNACLLHGLVSFSIIDSDVDGHATIAEEPPGREWGRWRDWERKKHAYSHHGEVKWSDALDVYSEQSLVGALDSGVDWKGLVKRRLAVNRSWFGQLPSDVVRYEADEPRFSGPASKSYLAILHQAMVLAGSVPPDAWSREDVEQLTDDELQSPSEMLKRRLKKIKAVLGFPKDYDQPLSANTAHDLLMMETQWVEMLRFELPKTIGKVVPSMKNVHRIKIDERNGFMLTTHRDGGLVVADIQTKEILWCLPKNYVHEYAHLEYEQGYFIFDRTDGSKEVWRSSSIPPPSSICIPAKEPDQQQRVAEAFANGDDDSLLRSLLAHDSRIANPTVSGVEWGAIAPTKWHERGDGPHKMGIKDLVMAASWFRIPQAFRRQTMFGWINIDDLRRFLGYEPEVEAPDLNKRSDNNPNRLSPQFVPHMIIPVPHAAGDLDMTRAYRFVYPYLLAASQSRAYIWDMRTGEQVQVVESTQEFAVPDHYPVSPDTPPPASESAKVDKGKANVRLNDEMEVLDDGVDEGEVEKDGNFPVYRPFKSGFFDENATYSGNYSSPVETRQPVASSTQPDPLSIRMNPPRRLEHLFYVELSERWIFACGGEGLRVFARGKELFDHSDVLAKVKQNLGYDLGPGQLALRVVSDRIHYSRWHASVGKESFRGHWGSELVRQQLVWNEEVQFKTEDEANRVLVPQKRRRPAPGRRTTEQSEPARRRLKLFDEVLAVHVSPDQRHFVAMFSSSRLLFVPDFERVIGGEGSVWDDGVEIQLGPVNVQSVYLSYGGGESGSGGSAGRISVVTEAGIFIIAPFFNQPGFPSGRKVDFTVHRLAPSFMDPKRLRDISCLQMSDTGLWVNWHVPDPPRSWKLPNNWTNPHTTGPRARWFWENGYLPLSVFDQPSAVKTDHDQDGSGAVVDAGGGTKEEEDGGEHKDEETDDEALQPYPGHDSDVGAQGVMQVYNDDEVDGEDEDDWEDVDVDVEMEDEESESEQDFSWASSSVRGPETFTFTQRRGKTWKTSSWYPMVAMEVPDEERARAQAAQRTSGPKPTTILPSADKGKGKQPEPWWSSLHPDNKPRRWVNQIFPLNETPPSQYSFDGGPCKWNFAERTGDRRRALSSEEKTAVDLDIVFQLGLAKARVDKWGSPREGALDLADGDLVVRTDGEDFPHRVARRREVYRFEVHQIRFVPM</sequence>
<dbReference type="AlphaFoldDB" id="A0A4Y7SKZ2"/>
<dbReference type="EMBL" id="QPFP01000090">
    <property type="protein sequence ID" value="TEB22530.1"/>
    <property type="molecule type" value="Genomic_DNA"/>
</dbReference>
<feature type="region of interest" description="Disordered" evidence="1">
    <location>
        <begin position="1085"/>
        <end position="1125"/>
    </location>
</feature>
<dbReference type="Pfam" id="PF12937">
    <property type="entry name" value="F-box-like"/>
    <property type="match status" value="1"/>
</dbReference>
<evidence type="ECO:0000259" key="2">
    <source>
        <dbReference type="PROSITE" id="PS50181"/>
    </source>
</evidence>
<gene>
    <name evidence="3" type="ORF">FA13DRAFT_1818927</name>
</gene>
<evidence type="ECO:0000256" key="1">
    <source>
        <dbReference type="SAM" id="MobiDB-lite"/>
    </source>
</evidence>
<protein>
    <recommendedName>
        <fullName evidence="2">F-box domain-containing protein</fullName>
    </recommendedName>
</protein>
<feature type="domain" description="F-box" evidence="2">
    <location>
        <begin position="19"/>
        <end position="69"/>
    </location>
</feature>
<feature type="compositionally biased region" description="Polar residues" evidence="1">
    <location>
        <begin position="612"/>
        <end position="629"/>
    </location>
</feature>
<dbReference type="SUPFAM" id="SSF50998">
    <property type="entry name" value="Quinoprotein alcohol dehydrogenase-like"/>
    <property type="match status" value="1"/>
</dbReference>
<keyword evidence="4" id="KW-1185">Reference proteome</keyword>
<comment type="caution">
    <text evidence="3">The sequence shown here is derived from an EMBL/GenBank/DDBJ whole genome shotgun (WGS) entry which is preliminary data.</text>
</comment>
<reference evidence="3 4" key="1">
    <citation type="journal article" date="2019" name="Nat. Ecol. Evol.">
        <title>Megaphylogeny resolves global patterns of mushroom evolution.</title>
        <authorList>
            <person name="Varga T."/>
            <person name="Krizsan K."/>
            <person name="Foldi C."/>
            <person name="Dima B."/>
            <person name="Sanchez-Garcia M."/>
            <person name="Sanchez-Ramirez S."/>
            <person name="Szollosi G.J."/>
            <person name="Szarkandi J.G."/>
            <person name="Papp V."/>
            <person name="Albert L."/>
            <person name="Andreopoulos W."/>
            <person name="Angelini C."/>
            <person name="Antonin V."/>
            <person name="Barry K.W."/>
            <person name="Bougher N.L."/>
            <person name="Buchanan P."/>
            <person name="Buyck B."/>
            <person name="Bense V."/>
            <person name="Catcheside P."/>
            <person name="Chovatia M."/>
            <person name="Cooper J."/>
            <person name="Damon W."/>
            <person name="Desjardin D."/>
            <person name="Finy P."/>
            <person name="Geml J."/>
            <person name="Haridas S."/>
            <person name="Hughes K."/>
            <person name="Justo A."/>
            <person name="Karasinski D."/>
            <person name="Kautmanova I."/>
            <person name="Kiss B."/>
            <person name="Kocsube S."/>
            <person name="Kotiranta H."/>
            <person name="LaButti K.M."/>
            <person name="Lechner B.E."/>
            <person name="Liimatainen K."/>
            <person name="Lipzen A."/>
            <person name="Lukacs Z."/>
            <person name="Mihaltcheva S."/>
            <person name="Morgado L.N."/>
            <person name="Niskanen T."/>
            <person name="Noordeloos M.E."/>
            <person name="Ohm R.A."/>
            <person name="Ortiz-Santana B."/>
            <person name="Ovrebo C."/>
            <person name="Racz N."/>
            <person name="Riley R."/>
            <person name="Savchenko A."/>
            <person name="Shiryaev A."/>
            <person name="Soop K."/>
            <person name="Spirin V."/>
            <person name="Szebenyi C."/>
            <person name="Tomsovsky M."/>
            <person name="Tulloss R.E."/>
            <person name="Uehling J."/>
            <person name="Grigoriev I.V."/>
            <person name="Vagvolgyi C."/>
            <person name="Papp T."/>
            <person name="Martin F.M."/>
            <person name="Miettinen O."/>
            <person name="Hibbett D.S."/>
            <person name="Nagy L.G."/>
        </authorList>
    </citation>
    <scope>NUCLEOTIDE SEQUENCE [LARGE SCALE GENOMIC DNA]</scope>
    <source>
        <strain evidence="3 4">FP101781</strain>
    </source>
</reference>
<dbReference type="Proteomes" id="UP000298030">
    <property type="component" value="Unassembled WGS sequence"/>
</dbReference>
<dbReference type="SMART" id="SM00256">
    <property type="entry name" value="FBOX"/>
    <property type="match status" value="1"/>
</dbReference>